<proteinExistence type="predicted"/>
<dbReference type="InterPro" id="IPR000719">
    <property type="entry name" value="Prot_kinase_dom"/>
</dbReference>
<dbReference type="GeneID" id="14865453"/>
<name>F4QF54_CACFS</name>
<evidence type="ECO:0000256" key="3">
    <source>
        <dbReference type="ARBA" id="ARBA00022741"/>
    </source>
</evidence>
<dbReference type="SUPFAM" id="SSF55550">
    <property type="entry name" value="SH2 domain"/>
    <property type="match status" value="1"/>
</dbReference>
<dbReference type="GO" id="GO:0005509">
    <property type="term" value="F:calcium ion binding"/>
    <property type="evidence" value="ECO:0007669"/>
    <property type="project" value="InterPro"/>
</dbReference>
<evidence type="ECO:0000256" key="8">
    <source>
        <dbReference type="PROSITE-ProRule" id="PRU00191"/>
    </source>
</evidence>
<keyword evidence="8" id="KW-0727">SH2 domain</keyword>
<organism evidence="13 14">
    <name type="scientific">Cavenderia fasciculata</name>
    <name type="common">Slime mold</name>
    <name type="synonym">Dictyostelium fasciculatum</name>
    <dbReference type="NCBI Taxonomy" id="261658"/>
    <lineage>
        <taxon>Eukaryota</taxon>
        <taxon>Amoebozoa</taxon>
        <taxon>Evosea</taxon>
        <taxon>Eumycetozoa</taxon>
        <taxon>Dictyostelia</taxon>
        <taxon>Acytosteliales</taxon>
        <taxon>Cavenderiaceae</taxon>
        <taxon>Cavenderia</taxon>
    </lineage>
</organism>
<feature type="domain" description="SH2" evidence="11">
    <location>
        <begin position="535"/>
        <end position="643"/>
    </location>
</feature>
<evidence type="ECO:0000313" key="14">
    <source>
        <dbReference type="Proteomes" id="UP000007797"/>
    </source>
</evidence>
<dbReference type="InterPro" id="IPR001245">
    <property type="entry name" value="Ser-Thr/Tyr_kinase_cat_dom"/>
</dbReference>
<accession>F4QF54</accession>
<keyword evidence="5 9" id="KW-0067">ATP-binding</keyword>
<keyword evidence="14" id="KW-1185">Reference proteome</keyword>
<dbReference type="PROSITE" id="PS00107">
    <property type="entry name" value="PROTEIN_KINASE_ATP"/>
    <property type="match status" value="1"/>
</dbReference>
<dbReference type="InterPro" id="IPR011009">
    <property type="entry name" value="Kinase-like_dom_sf"/>
</dbReference>
<evidence type="ECO:0000256" key="7">
    <source>
        <dbReference type="ARBA" id="ARBA00025089"/>
    </source>
</evidence>
<dbReference type="InterPro" id="IPR035845">
    <property type="entry name" value="ShkD/ShkE_SH2"/>
</dbReference>
<reference evidence="14" key="1">
    <citation type="journal article" date="2011" name="Genome Res.">
        <title>Phylogeny-wide analysis of social amoeba genomes highlights ancient origins for complex intercellular communication.</title>
        <authorList>
            <person name="Heidel A.J."/>
            <person name="Lawal H.M."/>
            <person name="Felder M."/>
            <person name="Schilde C."/>
            <person name="Helps N.R."/>
            <person name="Tunggal B."/>
            <person name="Rivero F."/>
            <person name="John U."/>
            <person name="Schleicher M."/>
            <person name="Eichinger L."/>
            <person name="Platzer M."/>
            <person name="Noegel A.A."/>
            <person name="Schaap P."/>
            <person name="Gloeckner G."/>
        </authorList>
    </citation>
    <scope>NUCLEOTIDE SEQUENCE [LARGE SCALE GENOMIC DNA]</scope>
    <source>
        <strain evidence="14">SH3</strain>
    </source>
</reference>
<dbReference type="InterPro" id="IPR008271">
    <property type="entry name" value="Ser/Thr_kinase_AS"/>
</dbReference>
<dbReference type="Proteomes" id="UP000007797">
    <property type="component" value="Unassembled WGS sequence"/>
</dbReference>
<keyword evidence="4" id="KW-0418">Kinase</keyword>
<feature type="region of interest" description="Disordered" evidence="10">
    <location>
        <begin position="145"/>
        <end position="175"/>
    </location>
</feature>
<evidence type="ECO:0000259" key="12">
    <source>
        <dbReference type="PROSITE" id="PS50011"/>
    </source>
</evidence>
<comment type="function">
    <text evidence="7">Required for proper chemotaxis and phagocytosis; proper spatiotemporal control of F-actin levels in chemotaxing cells. Negative regulator of the PI3K (phosphatidylinositol 3 kinase) pathway. Predominantly phosphorylates serines and threonines and tyrosines at a lower level.</text>
</comment>
<gene>
    <name evidence="13" type="primary">shkE</name>
    <name evidence="13" type="ORF">DFA_11977</name>
</gene>
<dbReference type="CDD" id="cd13999">
    <property type="entry name" value="STKc_MAP3K-like"/>
    <property type="match status" value="1"/>
</dbReference>
<dbReference type="GO" id="GO:0004713">
    <property type="term" value="F:protein tyrosine kinase activity"/>
    <property type="evidence" value="ECO:0007669"/>
    <property type="project" value="UniProtKB-KW"/>
</dbReference>
<keyword evidence="6" id="KW-0829">Tyrosine-protein kinase</keyword>
<dbReference type="EMBL" id="GL883029">
    <property type="protein sequence ID" value="EGG14208.1"/>
    <property type="molecule type" value="Genomic_DNA"/>
</dbReference>
<evidence type="ECO:0000256" key="9">
    <source>
        <dbReference type="PROSITE-ProRule" id="PRU10141"/>
    </source>
</evidence>
<evidence type="ECO:0000256" key="2">
    <source>
        <dbReference type="ARBA" id="ARBA00022679"/>
    </source>
</evidence>
<dbReference type="GO" id="GO:0005524">
    <property type="term" value="F:ATP binding"/>
    <property type="evidence" value="ECO:0007669"/>
    <property type="project" value="UniProtKB-UniRule"/>
</dbReference>
<dbReference type="SMART" id="SM00220">
    <property type="entry name" value="S_TKc"/>
    <property type="match status" value="1"/>
</dbReference>
<dbReference type="Gene3D" id="3.30.505.10">
    <property type="entry name" value="SH2 domain"/>
    <property type="match status" value="1"/>
</dbReference>
<dbReference type="CDD" id="cd10357">
    <property type="entry name" value="SH2_ShkD_ShkE"/>
    <property type="match status" value="1"/>
</dbReference>
<feature type="binding site" evidence="9">
    <location>
        <position position="209"/>
    </location>
    <ligand>
        <name>ATP</name>
        <dbReference type="ChEBI" id="CHEBI:30616"/>
    </ligand>
</feature>
<dbReference type="SUPFAM" id="SSF56112">
    <property type="entry name" value="Protein kinase-like (PK-like)"/>
    <property type="match status" value="1"/>
</dbReference>
<evidence type="ECO:0000259" key="11">
    <source>
        <dbReference type="PROSITE" id="PS50001"/>
    </source>
</evidence>
<keyword evidence="1" id="KW-0723">Serine/threonine-protein kinase</keyword>
<dbReference type="Gene3D" id="1.10.510.10">
    <property type="entry name" value="Transferase(Phosphotransferase) domain 1"/>
    <property type="match status" value="1"/>
</dbReference>
<dbReference type="Gene3D" id="3.30.200.20">
    <property type="entry name" value="Phosphorylase Kinase, domain 1"/>
    <property type="match status" value="1"/>
</dbReference>
<dbReference type="AlphaFoldDB" id="F4QF54"/>
<keyword evidence="2" id="KW-0808">Transferase</keyword>
<feature type="domain" description="Protein kinase" evidence="12">
    <location>
        <begin position="178"/>
        <end position="436"/>
    </location>
</feature>
<evidence type="ECO:0000256" key="1">
    <source>
        <dbReference type="ARBA" id="ARBA00022527"/>
    </source>
</evidence>
<keyword evidence="3 9" id="KW-0547">Nucleotide-binding</keyword>
<dbReference type="GO" id="GO:0004674">
    <property type="term" value="F:protein serine/threonine kinase activity"/>
    <property type="evidence" value="ECO:0007669"/>
    <property type="project" value="UniProtKB-KW"/>
</dbReference>
<evidence type="ECO:0000313" key="13">
    <source>
        <dbReference type="EMBL" id="EGG14208.1"/>
    </source>
</evidence>
<dbReference type="Pfam" id="PF07714">
    <property type="entry name" value="PK_Tyr_Ser-Thr"/>
    <property type="match status" value="1"/>
</dbReference>
<dbReference type="PROSITE" id="PS50011">
    <property type="entry name" value="PROTEIN_KINASE_DOM"/>
    <property type="match status" value="1"/>
</dbReference>
<dbReference type="InterPro" id="IPR014741">
    <property type="entry name" value="Adaptor_Cbl_EF_hand-like"/>
</dbReference>
<evidence type="ECO:0000256" key="6">
    <source>
        <dbReference type="ARBA" id="ARBA00023137"/>
    </source>
</evidence>
<evidence type="ECO:0000256" key="10">
    <source>
        <dbReference type="SAM" id="MobiDB-lite"/>
    </source>
</evidence>
<dbReference type="PROSITE" id="PS50001">
    <property type="entry name" value="SH2"/>
    <property type="match status" value="1"/>
</dbReference>
<dbReference type="Pfam" id="PF02761">
    <property type="entry name" value="Cbl_N2"/>
    <property type="match status" value="1"/>
</dbReference>
<evidence type="ECO:0000256" key="4">
    <source>
        <dbReference type="ARBA" id="ARBA00022777"/>
    </source>
</evidence>
<dbReference type="PROSITE" id="PS00108">
    <property type="entry name" value="PROTEIN_KINASE_ST"/>
    <property type="match status" value="1"/>
</dbReference>
<dbReference type="OrthoDB" id="16515at2759"/>
<dbReference type="SMART" id="SM00252">
    <property type="entry name" value="SH2"/>
    <property type="match status" value="1"/>
</dbReference>
<protein>
    <submittedName>
        <fullName evidence="13">SH2 domain-containing protein</fullName>
    </submittedName>
</protein>
<dbReference type="PANTHER" id="PTHR44329:SF28">
    <property type="entry name" value="DUAL SPECIFICITY PROTEIN KINASE SHKE"/>
    <property type="match status" value="1"/>
</dbReference>
<dbReference type="InterPro" id="IPR051681">
    <property type="entry name" value="Ser/Thr_Kinases-Pseudokinases"/>
</dbReference>
<dbReference type="PANTHER" id="PTHR44329">
    <property type="entry name" value="SERINE/THREONINE-PROTEIN KINASE TNNI3K-RELATED"/>
    <property type="match status" value="1"/>
</dbReference>
<evidence type="ECO:0000256" key="5">
    <source>
        <dbReference type="ARBA" id="ARBA00022840"/>
    </source>
</evidence>
<dbReference type="KEGG" id="dfa:DFA_11977"/>
<dbReference type="Pfam" id="PF00017">
    <property type="entry name" value="SH2"/>
    <property type="match status" value="1"/>
</dbReference>
<dbReference type="STRING" id="1054147.F4QF54"/>
<dbReference type="InterPro" id="IPR000980">
    <property type="entry name" value="SH2"/>
</dbReference>
<dbReference type="OMA" id="GICNILH"/>
<dbReference type="InterPro" id="IPR017441">
    <property type="entry name" value="Protein_kinase_ATP_BS"/>
</dbReference>
<dbReference type="FunFam" id="3.30.200.20:FF:000180">
    <property type="entry name" value="serine/threonine-protein kinase STY46-like"/>
    <property type="match status" value="1"/>
</dbReference>
<dbReference type="RefSeq" id="XP_004350916.1">
    <property type="nucleotide sequence ID" value="XM_004350865.1"/>
</dbReference>
<sequence length="646" mass="73232">MDKELDINLIKRFIDVEVPTNSDRVLSYYKQLKNILTVLSNKQIGGTTENHQQIVETIESKMKHIETKFGQQIDLHQNQGQQQQQQQALYNYGGDDHHNNNQQEPVVVVDVNKQQQQQQQQQQSTTIVQQTPVIFNTLQTGAADPLAAAKRRHHSSSSSSHHNRLGPPEIPPEEIVFDPKVDHLGGGAYGKVYRATCRGKRVAVKVPKKQVLSDSEKKAFLVEVEIMKQIFHPNVVLFLGACTKPGKIMIVSELMQSDLEKLIHSPDSEPPSLYQRMKMASDAAMGMNWLHGICNILHRDLKLANLMIGKDNTVKITDFGFSQVIKTGTNLVDQRGPKGTALYMAPEVMMKQEFNEKADVYSFGLILHELATCEELFPEYSEIEPFSDAICNKRIRPPIPSNIPRSLSVLMQRCWDHDPSVRPPFSEVVEKMNEVLIDIGIGDATAADFWKSNFSSTPEEVKWSEFAFKLSQTTNIDITQIKPLARLFLSNDDEDNGLVKIERFDLMNKWFGPFYSRQTGGLIVNEMNELTRRKWFHGDISRDVSERRLRGRPENTFLIRLSLNDPLKTPLTISKIKASKPTHKRVSREEVPQSSDFPMGLKFLVPVDGNDLVFNSITSMVDHLKNIGNLGPEGPQSEIKVPYIND</sequence>
<dbReference type="InterPro" id="IPR036860">
    <property type="entry name" value="SH2_dom_sf"/>
</dbReference>